<dbReference type="Gene3D" id="3.90.79.10">
    <property type="entry name" value="Nucleoside Triphosphate Pyrophosphohydrolase"/>
    <property type="match status" value="1"/>
</dbReference>
<comment type="function">
    <text evidence="2">Adenine glycosylase active on G-A mispairs. MutY also corrects error-prone DNA synthesis past GO lesions which are due to the oxidatively damaged form of guanine: 7,8-dihydro-8-oxoguanine (8-oxo-dGTP).</text>
</comment>
<dbReference type="GO" id="GO:0006298">
    <property type="term" value="P:mismatch repair"/>
    <property type="evidence" value="ECO:0007669"/>
    <property type="project" value="TreeGrafter"/>
</dbReference>
<dbReference type="GO" id="GO:0000701">
    <property type="term" value="F:purine-specific mismatch base pair DNA N-glycosylase activity"/>
    <property type="evidence" value="ECO:0007669"/>
    <property type="project" value="UniProtKB-EC"/>
</dbReference>
<sequence length="310" mass="34943">MLQQTQVATVIPYYERFLSRFSSIDALANADIDDVLHLWTGLGYYARARNLHKAAKMMQTQHNSQFPDSLEQALELPGVGRSTASSILTFAKGQALPILDGNVKRVLARHAMVDGWTGSTATQKQLWRLSEALTPTSQTGVFNQGLMDLGSMVCKRSKPLCHECPVAIDCQAQLKGLQDKYPVPKPKKQKPVKTCHIAMIQEKDTVLLLQRPPSGIWGGLWCPPMFETEQELHEYAEQYSATKAQPLTQFRHTFSHYHLDINAWLVRVEAQNHSRVMEPQPTLWYNLQQPQQVGLAAATERLLQAITIKE</sequence>
<comment type="caution">
    <text evidence="16">The sequence shown here is derived from an EMBL/GenBank/DDBJ whole genome shotgun (WGS) entry which is preliminary data.</text>
</comment>
<dbReference type="InterPro" id="IPR005760">
    <property type="entry name" value="A/G_AdeGlyc_MutY"/>
</dbReference>
<protein>
    <recommendedName>
        <fullName evidence="5 14">Adenine DNA glycosylase</fullName>
        <ecNumber evidence="4 14">3.2.2.31</ecNumber>
    </recommendedName>
</protein>
<dbReference type="Gene3D" id="1.10.340.30">
    <property type="entry name" value="Hypothetical protein, domain 2"/>
    <property type="match status" value="1"/>
</dbReference>
<evidence type="ECO:0000256" key="10">
    <source>
        <dbReference type="ARBA" id="ARBA00023004"/>
    </source>
</evidence>
<evidence type="ECO:0000256" key="11">
    <source>
        <dbReference type="ARBA" id="ARBA00023014"/>
    </source>
</evidence>
<dbReference type="EMBL" id="BSPO01000003">
    <property type="protein sequence ID" value="GLS83627.1"/>
    <property type="molecule type" value="Genomic_DNA"/>
</dbReference>
<dbReference type="GO" id="GO:0046872">
    <property type="term" value="F:metal ion binding"/>
    <property type="evidence" value="ECO:0007669"/>
    <property type="project" value="UniProtKB-UniRule"/>
</dbReference>
<dbReference type="InterPro" id="IPR015797">
    <property type="entry name" value="NUDIX_hydrolase-like_dom_sf"/>
</dbReference>
<evidence type="ECO:0000256" key="12">
    <source>
        <dbReference type="ARBA" id="ARBA00023204"/>
    </source>
</evidence>
<evidence type="ECO:0000313" key="17">
    <source>
        <dbReference type="Proteomes" id="UP001157439"/>
    </source>
</evidence>
<dbReference type="InterPro" id="IPR023170">
    <property type="entry name" value="HhH_base_excis_C"/>
</dbReference>
<evidence type="ECO:0000313" key="16">
    <source>
        <dbReference type="EMBL" id="GLS83627.1"/>
    </source>
</evidence>
<keyword evidence="10 14" id="KW-0408">Iron</keyword>
<dbReference type="CDD" id="cd00056">
    <property type="entry name" value="ENDO3c"/>
    <property type="match status" value="1"/>
</dbReference>
<dbReference type="SUPFAM" id="SSF55811">
    <property type="entry name" value="Nudix"/>
    <property type="match status" value="1"/>
</dbReference>
<organism evidence="16 17">
    <name type="scientific">Paraferrimonas haliotis</name>
    <dbReference type="NCBI Taxonomy" id="2013866"/>
    <lineage>
        <taxon>Bacteria</taxon>
        <taxon>Pseudomonadati</taxon>
        <taxon>Pseudomonadota</taxon>
        <taxon>Gammaproteobacteria</taxon>
        <taxon>Alteromonadales</taxon>
        <taxon>Ferrimonadaceae</taxon>
        <taxon>Paraferrimonas</taxon>
    </lineage>
</organism>
<evidence type="ECO:0000256" key="3">
    <source>
        <dbReference type="ARBA" id="ARBA00008343"/>
    </source>
</evidence>
<dbReference type="InterPro" id="IPR011257">
    <property type="entry name" value="DNA_glycosylase"/>
</dbReference>
<gene>
    <name evidence="16" type="primary">mutY</name>
    <name evidence="16" type="ORF">GCM10007894_16040</name>
</gene>
<keyword evidence="13 14" id="KW-0326">Glycosidase</keyword>
<dbReference type="InterPro" id="IPR003651">
    <property type="entry name" value="Endonuclease3_FeS-loop_motif"/>
</dbReference>
<accession>A0AA37WWL2</accession>
<name>A0AA37WWL2_9GAMM</name>
<dbReference type="SUPFAM" id="SSF48150">
    <property type="entry name" value="DNA-glycosylase"/>
    <property type="match status" value="1"/>
</dbReference>
<dbReference type="InterPro" id="IPR044298">
    <property type="entry name" value="MIG/MutY"/>
</dbReference>
<keyword evidence="17" id="KW-1185">Reference proteome</keyword>
<dbReference type="SMART" id="SM00478">
    <property type="entry name" value="ENDO3c"/>
    <property type="match status" value="1"/>
</dbReference>
<keyword evidence="8 14" id="KW-0227">DNA damage</keyword>
<dbReference type="NCBIfam" id="TIGR01084">
    <property type="entry name" value="mutY"/>
    <property type="match status" value="1"/>
</dbReference>
<dbReference type="AlphaFoldDB" id="A0AA37WWL2"/>
<evidence type="ECO:0000256" key="4">
    <source>
        <dbReference type="ARBA" id="ARBA00012045"/>
    </source>
</evidence>
<comment type="similarity">
    <text evidence="3 14">Belongs to the Nth/MutY family.</text>
</comment>
<evidence type="ECO:0000256" key="13">
    <source>
        <dbReference type="ARBA" id="ARBA00023295"/>
    </source>
</evidence>
<dbReference type="InterPro" id="IPR004035">
    <property type="entry name" value="Endouclease-III_FeS-bd_BS"/>
</dbReference>
<dbReference type="PANTHER" id="PTHR42944:SF1">
    <property type="entry name" value="ADENINE DNA GLYCOSYLASE"/>
    <property type="match status" value="1"/>
</dbReference>
<dbReference type="GO" id="GO:0035485">
    <property type="term" value="F:adenine/guanine mispair binding"/>
    <property type="evidence" value="ECO:0007669"/>
    <property type="project" value="TreeGrafter"/>
</dbReference>
<dbReference type="Gene3D" id="1.10.1670.10">
    <property type="entry name" value="Helix-hairpin-Helix base-excision DNA repair enzymes (C-terminal)"/>
    <property type="match status" value="1"/>
</dbReference>
<evidence type="ECO:0000256" key="6">
    <source>
        <dbReference type="ARBA" id="ARBA00022485"/>
    </source>
</evidence>
<evidence type="ECO:0000256" key="7">
    <source>
        <dbReference type="ARBA" id="ARBA00022723"/>
    </source>
</evidence>
<comment type="catalytic activity">
    <reaction evidence="1 14">
        <text>Hydrolyzes free adenine bases from 7,8-dihydro-8-oxoguanine:adenine mismatched double-stranded DNA, leaving an apurinic site.</text>
        <dbReference type="EC" id="3.2.2.31"/>
    </reaction>
</comment>
<proteinExistence type="inferred from homology"/>
<dbReference type="Proteomes" id="UP001157439">
    <property type="component" value="Unassembled WGS sequence"/>
</dbReference>
<dbReference type="InterPro" id="IPR029119">
    <property type="entry name" value="MutY_C"/>
</dbReference>
<dbReference type="GO" id="GO:0032357">
    <property type="term" value="F:oxidized purine DNA binding"/>
    <property type="evidence" value="ECO:0007669"/>
    <property type="project" value="TreeGrafter"/>
</dbReference>
<keyword evidence="12" id="KW-0234">DNA repair</keyword>
<feature type="domain" description="HhH-GPD" evidence="15">
    <location>
        <begin position="1"/>
        <end position="152"/>
    </location>
</feature>
<dbReference type="PROSITE" id="PS00764">
    <property type="entry name" value="ENDONUCLEASE_III_1"/>
    <property type="match status" value="1"/>
</dbReference>
<keyword evidence="11" id="KW-0411">Iron-sulfur</keyword>
<evidence type="ECO:0000256" key="2">
    <source>
        <dbReference type="ARBA" id="ARBA00002933"/>
    </source>
</evidence>
<dbReference type="GO" id="GO:0034039">
    <property type="term" value="F:8-oxo-7,8-dihydroguanine DNA N-glycosylase activity"/>
    <property type="evidence" value="ECO:0007669"/>
    <property type="project" value="TreeGrafter"/>
</dbReference>
<keyword evidence="9" id="KW-0378">Hydrolase</keyword>
<comment type="cofactor">
    <cofactor evidence="14">
        <name>[4Fe-4S] cluster</name>
        <dbReference type="ChEBI" id="CHEBI:49883"/>
    </cofactor>
    <text evidence="14">Binds 1 [4Fe-4S] cluster.</text>
</comment>
<keyword evidence="7" id="KW-0479">Metal-binding</keyword>
<reference evidence="16 17" key="1">
    <citation type="journal article" date="2014" name="Int. J. Syst. Evol. Microbiol.">
        <title>Complete genome sequence of Corynebacterium casei LMG S-19264T (=DSM 44701T), isolated from a smear-ripened cheese.</title>
        <authorList>
            <consortium name="US DOE Joint Genome Institute (JGI-PGF)"/>
            <person name="Walter F."/>
            <person name="Albersmeier A."/>
            <person name="Kalinowski J."/>
            <person name="Ruckert C."/>
        </authorList>
    </citation>
    <scope>NUCLEOTIDE SEQUENCE [LARGE SCALE GENOMIC DNA]</scope>
    <source>
        <strain evidence="16 17">NBRC 112785</strain>
    </source>
</reference>
<evidence type="ECO:0000256" key="1">
    <source>
        <dbReference type="ARBA" id="ARBA00000843"/>
    </source>
</evidence>
<evidence type="ECO:0000256" key="9">
    <source>
        <dbReference type="ARBA" id="ARBA00022801"/>
    </source>
</evidence>
<dbReference type="CDD" id="cd03431">
    <property type="entry name" value="NUDIX_DNA_Glycosylase_C-MutY"/>
    <property type="match status" value="1"/>
</dbReference>
<dbReference type="PANTHER" id="PTHR42944">
    <property type="entry name" value="ADENINE DNA GLYCOSYLASE"/>
    <property type="match status" value="1"/>
</dbReference>
<evidence type="ECO:0000256" key="8">
    <source>
        <dbReference type="ARBA" id="ARBA00022763"/>
    </source>
</evidence>
<evidence type="ECO:0000256" key="5">
    <source>
        <dbReference type="ARBA" id="ARBA00022023"/>
    </source>
</evidence>
<dbReference type="EC" id="3.2.2.31" evidence="4 14"/>
<dbReference type="Pfam" id="PF00730">
    <property type="entry name" value="HhH-GPD"/>
    <property type="match status" value="1"/>
</dbReference>
<evidence type="ECO:0000259" key="15">
    <source>
        <dbReference type="SMART" id="SM00478"/>
    </source>
</evidence>
<keyword evidence="6" id="KW-0004">4Fe-4S</keyword>
<dbReference type="SMART" id="SM00525">
    <property type="entry name" value="FES"/>
    <property type="match status" value="1"/>
</dbReference>
<dbReference type="GO" id="GO:0006284">
    <property type="term" value="P:base-excision repair"/>
    <property type="evidence" value="ECO:0007669"/>
    <property type="project" value="UniProtKB-UniRule"/>
</dbReference>
<dbReference type="Pfam" id="PF14815">
    <property type="entry name" value="NUDIX_4"/>
    <property type="match status" value="1"/>
</dbReference>
<dbReference type="GO" id="GO:0051539">
    <property type="term" value="F:4 iron, 4 sulfur cluster binding"/>
    <property type="evidence" value="ECO:0007669"/>
    <property type="project" value="UniProtKB-UniRule"/>
</dbReference>
<dbReference type="InterPro" id="IPR003265">
    <property type="entry name" value="HhH-GPD_domain"/>
</dbReference>
<evidence type="ECO:0000256" key="14">
    <source>
        <dbReference type="RuleBase" id="RU365096"/>
    </source>
</evidence>